<dbReference type="GO" id="GO:0009249">
    <property type="term" value="P:protein lipoylation"/>
    <property type="evidence" value="ECO:0007669"/>
    <property type="project" value="TreeGrafter"/>
</dbReference>
<reference evidence="8 9" key="1">
    <citation type="submission" date="2020-01" db="EMBL/GenBank/DDBJ databases">
        <authorList>
            <consortium name="DOE Joint Genome Institute"/>
            <person name="Haridas S."/>
            <person name="Albert R."/>
            <person name="Binder M."/>
            <person name="Bloem J."/>
            <person name="Labutti K."/>
            <person name="Salamov A."/>
            <person name="Andreopoulos B."/>
            <person name="Baker S.E."/>
            <person name="Barry K."/>
            <person name="Bills G."/>
            <person name="Bluhm B.H."/>
            <person name="Cannon C."/>
            <person name="Castanera R."/>
            <person name="Culley D.E."/>
            <person name="Daum C."/>
            <person name="Ezra D."/>
            <person name="Gonzalez J.B."/>
            <person name="Henrissat B."/>
            <person name="Kuo A."/>
            <person name="Liang C."/>
            <person name="Lipzen A."/>
            <person name="Lutzoni F."/>
            <person name="Magnuson J."/>
            <person name="Mondo S."/>
            <person name="Nolan M."/>
            <person name="Ohm R."/>
            <person name="Pangilinan J."/>
            <person name="Park H.-J.H."/>
            <person name="Ramirez L."/>
            <person name="Alfaro M."/>
            <person name="Sun H."/>
            <person name="Tritt A."/>
            <person name="Yoshinaga Y."/>
            <person name="Zwiers L.-H.L."/>
            <person name="Turgeon B.G."/>
            <person name="Goodwin S.B."/>
            <person name="Spatafora J.W."/>
            <person name="Crous P.W."/>
            <person name="Grigoriev I.V."/>
        </authorList>
    </citation>
    <scope>NUCLEOTIDE SEQUENCE [LARGE SCALE GENOMIC DNA]</scope>
    <source>
        <strain evidence="8 9">CBS 611.86</strain>
    </source>
</reference>
<name>A0A7C8MBU3_9PLEO</name>
<comment type="similarity">
    <text evidence="1 5">Belongs to the GcvH family.</text>
</comment>
<accession>A0A7C8MBU3</accession>
<proteinExistence type="inferred from homology"/>
<evidence type="ECO:0000256" key="3">
    <source>
        <dbReference type="ARBA" id="ARBA00022946"/>
    </source>
</evidence>
<dbReference type="InterPro" id="IPR002930">
    <property type="entry name" value="GCV_H"/>
</dbReference>
<dbReference type="InterPro" id="IPR011053">
    <property type="entry name" value="Single_hybrid_motif"/>
</dbReference>
<evidence type="ECO:0000256" key="6">
    <source>
        <dbReference type="SAM" id="MobiDB-lite"/>
    </source>
</evidence>
<evidence type="ECO:0000313" key="9">
    <source>
        <dbReference type="Proteomes" id="UP000481861"/>
    </source>
</evidence>
<dbReference type="PROSITE" id="PS50968">
    <property type="entry name" value="BIOTINYL_LIPOYL"/>
    <property type="match status" value="1"/>
</dbReference>
<keyword evidence="5" id="KW-0496">Mitochondrion</keyword>
<gene>
    <name evidence="8" type="ORF">BDV95DRAFT_43017</name>
</gene>
<sequence length="177" mass="19127">MAARFSVARAARQLSSSAARRPSSRVTSPCQRWQAAAPVERRLFSVSAAVKEKKYTEDHEWIELSPDGKTCTFDTLGISSYAANQLGDVVYAELPKVDLEINAGDAIGAVESVKSASDILTPVGGKVTEINRVLEEKPGQLNKDPEGEGWIAKVEAAGEPEGKLMSKQEYTAFIEEA</sequence>
<dbReference type="PANTHER" id="PTHR11715:SF3">
    <property type="entry name" value="GLYCINE CLEAVAGE SYSTEM H PROTEIN-RELATED"/>
    <property type="match status" value="1"/>
</dbReference>
<dbReference type="NCBIfam" id="TIGR00527">
    <property type="entry name" value="gcvH"/>
    <property type="match status" value="1"/>
</dbReference>
<dbReference type="GO" id="GO:0019464">
    <property type="term" value="P:glycine decarboxylation via glycine cleavage system"/>
    <property type="evidence" value="ECO:0007669"/>
    <property type="project" value="UniProtKB-UniRule"/>
</dbReference>
<evidence type="ECO:0000256" key="2">
    <source>
        <dbReference type="ARBA" id="ARBA00022823"/>
    </source>
</evidence>
<keyword evidence="3 5" id="KW-0809">Transit peptide</keyword>
<comment type="subcellular location">
    <subcellularLocation>
        <location evidence="5">Mitochondrion</location>
    </subcellularLocation>
</comment>
<comment type="function">
    <text evidence="5">The H protein shuttles the methylamine group of glycine from the P protein to the T protein.</text>
</comment>
<protein>
    <recommendedName>
        <fullName evidence="5">Glycine cleavage system H protein</fullName>
    </recommendedName>
</protein>
<keyword evidence="9" id="KW-1185">Reference proteome</keyword>
<dbReference type="CDD" id="cd06848">
    <property type="entry name" value="GCS_H"/>
    <property type="match status" value="1"/>
</dbReference>
<dbReference type="InterPro" id="IPR003016">
    <property type="entry name" value="2-oxoA_DH_lipoyl-BS"/>
</dbReference>
<feature type="domain" description="Lipoyl-binding" evidence="7">
    <location>
        <begin position="73"/>
        <end position="155"/>
    </location>
</feature>
<feature type="modified residue" description="N6-lipoyllysine" evidence="4">
    <location>
        <position position="114"/>
    </location>
</feature>
<dbReference type="InterPro" id="IPR017453">
    <property type="entry name" value="GCV_H_sub"/>
</dbReference>
<dbReference type="EMBL" id="JAADJZ010000011">
    <property type="protein sequence ID" value="KAF2871543.1"/>
    <property type="molecule type" value="Genomic_DNA"/>
</dbReference>
<dbReference type="Pfam" id="PF01597">
    <property type="entry name" value="GCV_H"/>
    <property type="match status" value="1"/>
</dbReference>
<evidence type="ECO:0000256" key="4">
    <source>
        <dbReference type="PIRSR" id="PIRSR617453-50"/>
    </source>
</evidence>
<dbReference type="PROSITE" id="PS00189">
    <property type="entry name" value="LIPOYL"/>
    <property type="match status" value="1"/>
</dbReference>
<comment type="cofactor">
    <cofactor evidence="5">
        <name>(R)-lipoate</name>
        <dbReference type="ChEBI" id="CHEBI:83088"/>
    </cofactor>
    <text evidence="5">Binds 1 lipoyl cofactor covalently.</text>
</comment>
<dbReference type="NCBIfam" id="NF002270">
    <property type="entry name" value="PRK01202.1"/>
    <property type="match status" value="1"/>
</dbReference>
<dbReference type="InterPro" id="IPR000089">
    <property type="entry name" value="Biotin_lipoyl"/>
</dbReference>
<dbReference type="PANTHER" id="PTHR11715">
    <property type="entry name" value="GLYCINE CLEAVAGE SYSTEM H PROTEIN"/>
    <property type="match status" value="1"/>
</dbReference>
<dbReference type="Gene3D" id="2.40.50.100">
    <property type="match status" value="1"/>
</dbReference>
<evidence type="ECO:0000313" key="8">
    <source>
        <dbReference type="EMBL" id="KAF2871543.1"/>
    </source>
</evidence>
<feature type="compositionally biased region" description="Low complexity" evidence="6">
    <location>
        <begin position="8"/>
        <end position="25"/>
    </location>
</feature>
<evidence type="ECO:0000256" key="5">
    <source>
        <dbReference type="RuleBase" id="RU364055"/>
    </source>
</evidence>
<dbReference type="AlphaFoldDB" id="A0A7C8MBU3"/>
<dbReference type="Proteomes" id="UP000481861">
    <property type="component" value="Unassembled WGS sequence"/>
</dbReference>
<comment type="caution">
    <text evidence="8">The sequence shown here is derived from an EMBL/GenBank/DDBJ whole genome shotgun (WGS) entry which is preliminary data.</text>
</comment>
<organism evidence="8 9">
    <name type="scientific">Massariosphaeria phaeospora</name>
    <dbReference type="NCBI Taxonomy" id="100035"/>
    <lineage>
        <taxon>Eukaryota</taxon>
        <taxon>Fungi</taxon>
        <taxon>Dikarya</taxon>
        <taxon>Ascomycota</taxon>
        <taxon>Pezizomycotina</taxon>
        <taxon>Dothideomycetes</taxon>
        <taxon>Pleosporomycetidae</taxon>
        <taxon>Pleosporales</taxon>
        <taxon>Pleosporales incertae sedis</taxon>
        <taxon>Massariosphaeria</taxon>
    </lineage>
</organism>
<evidence type="ECO:0000256" key="1">
    <source>
        <dbReference type="ARBA" id="ARBA00009249"/>
    </source>
</evidence>
<keyword evidence="2 4" id="KW-0450">Lipoyl</keyword>
<dbReference type="GO" id="GO:0005960">
    <property type="term" value="C:glycine cleavage complex"/>
    <property type="evidence" value="ECO:0007669"/>
    <property type="project" value="UniProtKB-UniRule"/>
</dbReference>
<dbReference type="SUPFAM" id="SSF51230">
    <property type="entry name" value="Single hybrid motif"/>
    <property type="match status" value="1"/>
</dbReference>
<dbReference type="OrthoDB" id="10264154at2759"/>
<feature type="region of interest" description="Disordered" evidence="6">
    <location>
        <begin position="1"/>
        <end position="29"/>
    </location>
</feature>
<dbReference type="InterPro" id="IPR033753">
    <property type="entry name" value="GCV_H/Fam206"/>
</dbReference>
<comment type="subunit">
    <text evidence="5">The glycine cleavage system is composed of four proteins: P, T, L and H.</text>
</comment>
<evidence type="ECO:0000259" key="7">
    <source>
        <dbReference type="PROSITE" id="PS50968"/>
    </source>
</evidence>
<dbReference type="HAMAP" id="MF_00272">
    <property type="entry name" value="GcvH"/>
    <property type="match status" value="1"/>
</dbReference>
<dbReference type="GO" id="GO:0005739">
    <property type="term" value="C:mitochondrion"/>
    <property type="evidence" value="ECO:0007669"/>
    <property type="project" value="UniProtKB-SubCell"/>
</dbReference>